<protein>
    <submittedName>
        <fullName evidence="7">PLP-dependent aminotransferase family protein</fullName>
    </submittedName>
</protein>
<evidence type="ECO:0000256" key="1">
    <source>
        <dbReference type="ARBA" id="ARBA00005384"/>
    </source>
</evidence>
<dbReference type="InterPro" id="IPR036390">
    <property type="entry name" value="WH_DNA-bd_sf"/>
</dbReference>
<keyword evidence="5" id="KW-0804">Transcription</keyword>
<dbReference type="AlphaFoldDB" id="A0AAJ5WPR5"/>
<dbReference type="Proteomes" id="UP001220610">
    <property type="component" value="Chromosome"/>
</dbReference>
<dbReference type="Pfam" id="PF00155">
    <property type="entry name" value="Aminotran_1_2"/>
    <property type="match status" value="1"/>
</dbReference>
<keyword evidence="7" id="KW-0808">Transferase</keyword>
<name>A0AAJ5WPR5_9BACT</name>
<dbReference type="Gene3D" id="1.10.10.10">
    <property type="entry name" value="Winged helix-like DNA-binding domain superfamily/Winged helix DNA-binding domain"/>
    <property type="match status" value="1"/>
</dbReference>
<dbReference type="SUPFAM" id="SSF53383">
    <property type="entry name" value="PLP-dependent transferases"/>
    <property type="match status" value="1"/>
</dbReference>
<evidence type="ECO:0000256" key="3">
    <source>
        <dbReference type="ARBA" id="ARBA00023015"/>
    </source>
</evidence>
<sequence>MKKDPLYIGIARALEQQISREVLKAGDKLPSIRTVQREYGVSMNTAVQAFFVLERKALVESRPQSGYYVSNSFKRRLAVPSTSKPAAPRQQEQAEALIDAFFRNMNQPGLTRFSLGVPDDALLPIAKLNKGLVQAMRTLPGSGTGYEDLQGNLRLRRQIARWSFTWGSTLTEDDLVTTAGAINALSYSLMALTKPGDTLAVESPVYFGILQLARSLGLKVLELPTHPVTGLELSALKKMLSRINVCLLIPNFNNPLGSCMPEDHKKELVAMLAGNGIPLIEDDMYGDVYFGDSRPRPCKAFDETGSVLWCGSVSKTLAPGYRVGWVAPGRYRDQILRLKQLHAISTTTLTQEVIAGFLENGRYEHHLRNMRRILHTNSLHFSRAIADHFPEGTRVSRPQGGFVLWTELPAAIDTAALYQQALLQKISIAPGRMFTLQDQFNHCMRLSYGQQWSTDIDNKLKVLGKIAKGLLR</sequence>
<keyword evidence="4" id="KW-0238">DNA-binding</keyword>
<reference evidence="7" key="1">
    <citation type="submission" date="2023-03" db="EMBL/GenBank/DDBJ databases">
        <title>Andean soil-derived lignocellulolytic bacterial consortium as a source of novel taxa and putative plastic-active enzymes.</title>
        <authorList>
            <person name="Diaz-Garcia L."/>
            <person name="Chuvochina M."/>
            <person name="Feuerriegel G."/>
            <person name="Bunk B."/>
            <person name="Sproer C."/>
            <person name="Streit W.R."/>
            <person name="Rodriguez L.M."/>
            <person name="Overmann J."/>
            <person name="Jimenez D.J."/>
        </authorList>
    </citation>
    <scope>NUCLEOTIDE SEQUENCE</scope>
    <source>
        <strain evidence="7">MAG 7</strain>
    </source>
</reference>
<organism evidence="7 8">
    <name type="scientific">Candidatus Pseudobacter hemicellulosilyticus</name>
    <dbReference type="NCBI Taxonomy" id="3121375"/>
    <lineage>
        <taxon>Bacteria</taxon>
        <taxon>Pseudomonadati</taxon>
        <taxon>Bacteroidota</taxon>
        <taxon>Chitinophagia</taxon>
        <taxon>Chitinophagales</taxon>
        <taxon>Chitinophagaceae</taxon>
        <taxon>Pseudobacter</taxon>
    </lineage>
</organism>
<dbReference type="GO" id="GO:0008483">
    <property type="term" value="F:transaminase activity"/>
    <property type="evidence" value="ECO:0007669"/>
    <property type="project" value="UniProtKB-KW"/>
</dbReference>
<evidence type="ECO:0000256" key="4">
    <source>
        <dbReference type="ARBA" id="ARBA00023125"/>
    </source>
</evidence>
<evidence type="ECO:0000259" key="6">
    <source>
        <dbReference type="SMART" id="SM00345"/>
    </source>
</evidence>
<keyword evidence="3" id="KW-0805">Transcription regulation</keyword>
<dbReference type="GO" id="GO:0003700">
    <property type="term" value="F:DNA-binding transcription factor activity"/>
    <property type="evidence" value="ECO:0007669"/>
    <property type="project" value="InterPro"/>
</dbReference>
<dbReference type="PANTHER" id="PTHR46577:SF2">
    <property type="entry name" value="TRANSCRIPTIONAL REGULATORY PROTEIN"/>
    <property type="match status" value="1"/>
</dbReference>
<dbReference type="InterPro" id="IPR004839">
    <property type="entry name" value="Aminotransferase_I/II_large"/>
</dbReference>
<comment type="similarity">
    <text evidence="1">In the C-terminal section; belongs to the class-I pyridoxal-phosphate-dependent aminotransferase family.</text>
</comment>
<evidence type="ECO:0000313" key="7">
    <source>
        <dbReference type="EMBL" id="WEK34328.1"/>
    </source>
</evidence>
<dbReference type="InterPro" id="IPR051446">
    <property type="entry name" value="HTH_trans_reg/aminotransferase"/>
</dbReference>
<dbReference type="SUPFAM" id="SSF46785">
    <property type="entry name" value="Winged helix' DNA-binding domain"/>
    <property type="match status" value="1"/>
</dbReference>
<dbReference type="InterPro" id="IPR015421">
    <property type="entry name" value="PyrdxlP-dep_Trfase_major"/>
</dbReference>
<dbReference type="Gene3D" id="3.40.640.10">
    <property type="entry name" value="Type I PLP-dependent aspartate aminotransferase-like (Major domain)"/>
    <property type="match status" value="1"/>
</dbReference>
<accession>A0AAJ5WPR5</accession>
<feature type="domain" description="HTH gntR-type" evidence="6">
    <location>
        <begin position="10"/>
        <end position="69"/>
    </location>
</feature>
<keyword evidence="7" id="KW-0032">Aminotransferase</keyword>
<dbReference type="SMART" id="SM00345">
    <property type="entry name" value="HTH_GNTR"/>
    <property type="match status" value="1"/>
</dbReference>
<evidence type="ECO:0000256" key="5">
    <source>
        <dbReference type="ARBA" id="ARBA00023163"/>
    </source>
</evidence>
<dbReference type="EMBL" id="CP119311">
    <property type="protein sequence ID" value="WEK34328.1"/>
    <property type="molecule type" value="Genomic_DNA"/>
</dbReference>
<dbReference type="CDD" id="cd00609">
    <property type="entry name" value="AAT_like"/>
    <property type="match status" value="1"/>
</dbReference>
<dbReference type="InterPro" id="IPR015424">
    <property type="entry name" value="PyrdxlP-dep_Trfase"/>
</dbReference>
<keyword evidence="2" id="KW-0663">Pyridoxal phosphate</keyword>
<dbReference type="PANTHER" id="PTHR46577">
    <property type="entry name" value="HTH-TYPE TRANSCRIPTIONAL REGULATORY PROTEIN GABR"/>
    <property type="match status" value="1"/>
</dbReference>
<evidence type="ECO:0000313" key="8">
    <source>
        <dbReference type="Proteomes" id="UP001220610"/>
    </source>
</evidence>
<dbReference type="InterPro" id="IPR015422">
    <property type="entry name" value="PyrdxlP-dep_Trfase_small"/>
</dbReference>
<dbReference type="InterPro" id="IPR036388">
    <property type="entry name" value="WH-like_DNA-bd_sf"/>
</dbReference>
<proteinExistence type="inferred from homology"/>
<dbReference type="Gene3D" id="3.90.1150.10">
    <property type="entry name" value="Aspartate Aminotransferase, domain 1"/>
    <property type="match status" value="1"/>
</dbReference>
<dbReference type="GO" id="GO:0003677">
    <property type="term" value="F:DNA binding"/>
    <property type="evidence" value="ECO:0007669"/>
    <property type="project" value="UniProtKB-KW"/>
</dbReference>
<gene>
    <name evidence="7" type="ORF">P0Y53_17720</name>
</gene>
<evidence type="ECO:0000256" key="2">
    <source>
        <dbReference type="ARBA" id="ARBA00022898"/>
    </source>
</evidence>
<dbReference type="CDD" id="cd07377">
    <property type="entry name" value="WHTH_GntR"/>
    <property type="match status" value="1"/>
</dbReference>
<dbReference type="InterPro" id="IPR000524">
    <property type="entry name" value="Tscrpt_reg_HTH_GntR"/>
</dbReference>
<dbReference type="Pfam" id="PF00392">
    <property type="entry name" value="GntR"/>
    <property type="match status" value="1"/>
</dbReference>
<dbReference type="GO" id="GO:0030170">
    <property type="term" value="F:pyridoxal phosphate binding"/>
    <property type="evidence" value="ECO:0007669"/>
    <property type="project" value="InterPro"/>
</dbReference>